<evidence type="ECO:0000313" key="2">
    <source>
        <dbReference type="Proteomes" id="UP000244722"/>
    </source>
</evidence>
<dbReference type="AlphaFoldDB" id="A0A2T6ZB93"/>
<sequence>MSTMEQLYEELWVNRSQVIKYLTEDILQPDYWNPVGMQTTLPGQDTRERGFPPPPLKMFERQIVAIQRVKSRVPVGKRIIMARMEYRRIMQKIKWVEKRPVTMEDKFGQRILRDYLVTGHPGCGKSMFLTYVLIYRLLEREPTVYRRNDSRCYLFDERHRGVLVDSAFLFNMNERTKRHLWILTDAAITDPQEVEEPITNAQIVRLYTTYMCLGPTARVCLRSITINDNEDFYNTWEAYVGALDREIDALITSPDISIIKNASESLFLNKMLLIHPMSLSTEGDACISTRWIANRFLQIGLQYAPQKCFKLYQHLSYESPRSLATEWLFKAYGQYWLQSGGRFVAEWLPALSKPRQLLVFNLDRFKYHPSYYFTSAAALAEQVIDHYTEELVPNLFRKYFIPYGRNYSSFDALSFMSADTIVLFEITQEKDYEIQPQDIQDLGLHFSRLIKNIHIVYIIPADRRQDYSKVRTIPQASEIRAVTQQLTIRQFRLAMADHQMQELAFPSSSVPEGETL</sequence>
<protein>
    <submittedName>
        <fullName evidence="1">Uncharacterized protein</fullName>
    </submittedName>
</protein>
<organism evidence="1 2">
    <name type="scientific">Tuber borchii</name>
    <name type="common">White truffle</name>
    <dbReference type="NCBI Taxonomy" id="42251"/>
    <lineage>
        <taxon>Eukaryota</taxon>
        <taxon>Fungi</taxon>
        <taxon>Dikarya</taxon>
        <taxon>Ascomycota</taxon>
        <taxon>Pezizomycotina</taxon>
        <taxon>Pezizomycetes</taxon>
        <taxon>Pezizales</taxon>
        <taxon>Tuberaceae</taxon>
        <taxon>Tuber</taxon>
    </lineage>
</organism>
<dbReference type="OrthoDB" id="5365583at2759"/>
<reference evidence="1 2" key="1">
    <citation type="submission" date="2017-04" db="EMBL/GenBank/DDBJ databases">
        <title>Draft genome sequence of Tuber borchii Vittad., a whitish edible truffle.</title>
        <authorList>
            <consortium name="DOE Joint Genome Institute"/>
            <person name="Murat C."/>
            <person name="Kuo A."/>
            <person name="Barry K.W."/>
            <person name="Clum A."/>
            <person name="Dockter R.B."/>
            <person name="Fauchery L."/>
            <person name="Iotti M."/>
            <person name="Kohler A."/>
            <person name="Labutti K."/>
            <person name="Lindquist E.A."/>
            <person name="Lipzen A."/>
            <person name="Ohm R.A."/>
            <person name="Wang M."/>
            <person name="Grigoriev I.V."/>
            <person name="Zambonelli A."/>
            <person name="Martin F.M."/>
        </authorList>
    </citation>
    <scope>NUCLEOTIDE SEQUENCE [LARGE SCALE GENOMIC DNA]</scope>
    <source>
        <strain evidence="1 2">Tbo3840</strain>
    </source>
</reference>
<keyword evidence="2" id="KW-1185">Reference proteome</keyword>
<gene>
    <name evidence="1" type="ORF">B9Z19DRAFT_1136756</name>
</gene>
<accession>A0A2T6ZB93</accession>
<comment type="caution">
    <text evidence="1">The sequence shown here is derived from an EMBL/GenBank/DDBJ whole genome shotgun (WGS) entry which is preliminary data.</text>
</comment>
<proteinExistence type="predicted"/>
<dbReference type="EMBL" id="NESQ01000468">
    <property type="protein sequence ID" value="PUU72768.1"/>
    <property type="molecule type" value="Genomic_DNA"/>
</dbReference>
<name>A0A2T6ZB93_TUBBO</name>
<evidence type="ECO:0000313" key="1">
    <source>
        <dbReference type="EMBL" id="PUU72768.1"/>
    </source>
</evidence>
<dbReference type="Proteomes" id="UP000244722">
    <property type="component" value="Unassembled WGS sequence"/>
</dbReference>